<evidence type="ECO:0000256" key="7">
    <source>
        <dbReference type="ARBA" id="ARBA00047899"/>
    </source>
</evidence>
<evidence type="ECO:0000313" key="12">
    <source>
        <dbReference type="EMBL" id="POS71759.1"/>
    </source>
</evidence>
<dbReference type="GO" id="GO:0005524">
    <property type="term" value="F:ATP binding"/>
    <property type="evidence" value="ECO:0007669"/>
    <property type="project" value="UniProtKB-UniRule"/>
</dbReference>
<reference evidence="12" key="1">
    <citation type="submission" date="2017-09" db="EMBL/GenBank/DDBJ databases">
        <title>Polyketide synthases of a Diaporthe helianthi virulent isolate.</title>
        <authorList>
            <person name="Baroncelli R."/>
        </authorList>
    </citation>
    <scope>NUCLEOTIDE SEQUENCE [LARGE SCALE GENOMIC DNA]</scope>
    <source>
        <strain evidence="12">7/96</strain>
    </source>
</reference>
<dbReference type="Gene3D" id="1.10.510.10">
    <property type="entry name" value="Transferase(Phosphotransferase) domain 1"/>
    <property type="match status" value="1"/>
</dbReference>
<protein>
    <recommendedName>
        <fullName evidence="1">non-specific serine/threonine protein kinase</fullName>
        <ecNumber evidence="1">2.7.11.1</ecNumber>
    </recommendedName>
</protein>
<dbReference type="InterPro" id="IPR051334">
    <property type="entry name" value="SRPK"/>
</dbReference>
<dbReference type="Gene3D" id="3.30.200.20">
    <property type="entry name" value="Phosphorylase Kinase, domain 1"/>
    <property type="match status" value="1"/>
</dbReference>
<evidence type="ECO:0000256" key="9">
    <source>
        <dbReference type="PROSITE-ProRule" id="PRU10141"/>
    </source>
</evidence>
<dbReference type="GO" id="GO:0050684">
    <property type="term" value="P:regulation of mRNA processing"/>
    <property type="evidence" value="ECO:0007669"/>
    <property type="project" value="TreeGrafter"/>
</dbReference>
<evidence type="ECO:0000256" key="3">
    <source>
        <dbReference type="ARBA" id="ARBA00022679"/>
    </source>
</evidence>
<dbReference type="EC" id="2.7.11.1" evidence="1"/>
<dbReference type="EMBL" id="MAVT02001176">
    <property type="protein sequence ID" value="POS71759.1"/>
    <property type="molecule type" value="Genomic_DNA"/>
</dbReference>
<keyword evidence="5 12" id="KW-0418">Kinase</keyword>
<evidence type="ECO:0000256" key="10">
    <source>
        <dbReference type="SAM" id="MobiDB-lite"/>
    </source>
</evidence>
<keyword evidence="2" id="KW-0723">Serine/threonine-protein kinase</keyword>
<evidence type="ECO:0000256" key="6">
    <source>
        <dbReference type="ARBA" id="ARBA00022840"/>
    </source>
</evidence>
<evidence type="ECO:0000256" key="1">
    <source>
        <dbReference type="ARBA" id="ARBA00012513"/>
    </source>
</evidence>
<dbReference type="OrthoDB" id="5979581at2759"/>
<dbReference type="AlphaFoldDB" id="A0A2P5HNC5"/>
<dbReference type="GO" id="GO:0004674">
    <property type="term" value="F:protein serine/threonine kinase activity"/>
    <property type="evidence" value="ECO:0007669"/>
    <property type="project" value="UniProtKB-KW"/>
</dbReference>
<evidence type="ECO:0000256" key="4">
    <source>
        <dbReference type="ARBA" id="ARBA00022741"/>
    </source>
</evidence>
<dbReference type="SUPFAM" id="SSF56112">
    <property type="entry name" value="Protein kinase-like (PK-like)"/>
    <property type="match status" value="1"/>
</dbReference>
<feature type="region of interest" description="Disordered" evidence="10">
    <location>
        <begin position="319"/>
        <end position="341"/>
    </location>
</feature>
<keyword evidence="4 9" id="KW-0547">Nucleotide-binding</keyword>
<evidence type="ECO:0000256" key="8">
    <source>
        <dbReference type="ARBA" id="ARBA00048679"/>
    </source>
</evidence>
<dbReference type="PANTHER" id="PTHR47634">
    <property type="entry name" value="PROTEIN KINASE DOMAIN-CONTAINING PROTEIN-RELATED"/>
    <property type="match status" value="1"/>
</dbReference>
<dbReference type="PROSITE" id="PS00107">
    <property type="entry name" value="PROTEIN_KINASE_ATP"/>
    <property type="match status" value="1"/>
</dbReference>
<dbReference type="InterPro" id="IPR017441">
    <property type="entry name" value="Protein_kinase_ATP_BS"/>
</dbReference>
<proteinExistence type="predicted"/>
<evidence type="ECO:0000313" key="13">
    <source>
        <dbReference type="Proteomes" id="UP000094444"/>
    </source>
</evidence>
<dbReference type="InParanoid" id="A0A2P5HNC5"/>
<feature type="binding site" evidence="9">
    <location>
        <position position="94"/>
    </location>
    <ligand>
        <name>ATP</name>
        <dbReference type="ChEBI" id="CHEBI:30616"/>
    </ligand>
</feature>
<comment type="caution">
    <text evidence="12">The sequence shown here is derived from an EMBL/GenBank/DDBJ whole genome shotgun (WGS) entry which is preliminary data.</text>
</comment>
<comment type="catalytic activity">
    <reaction evidence="7">
        <text>L-threonyl-[protein] + ATP = O-phospho-L-threonyl-[protein] + ADP + H(+)</text>
        <dbReference type="Rhea" id="RHEA:46608"/>
        <dbReference type="Rhea" id="RHEA-COMP:11060"/>
        <dbReference type="Rhea" id="RHEA-COMP:11605"/>
        <dbReference type="ChEBI" id="CHEBI:15378"/>
        <dbReference type="ChEBI" id="CHEBI:30013"/>
        <dbReference type="ChEBI" id="CHEBI:30616"/>
        <dbReference type="ChEBI" id="CHEBI:61977"/>
        <dbReference type="ChEBI" id="CHEBI:456216"/>
        <dbReference type="EC" id="2.7.11.1"/>
    </reaction>
</comment>
<dbReference type="GO" id="GO:0000245">
    <property type="term" value="P:spliceosomal complex assembly"/>
    <property type="evidence" value="ECO:0007669"/>
    <property type="project" value="TreeGrafter"/>
</dbReference>
<keyword evidence="3" id="KW-0808">Transferase</keyword>
<feature type="domain" description="Protein kinase" evidence="11">
    <location>
        <begin position="59"/>
        <end position="341"/>
    </location>
</feature>
<accession>A0A2P5HNC5</accession>
<evidence type="ECO:0000256" key="2">
    <source>
        <dbReference type="ARBA" id="ARBA00022527"/>
    </source>
</evidence>
<dbReference type="PROSITE" id="PS50011">
    <property type="entry name" value="PROTEIN_KINASE_DOM"/>
    <property type="match status" value="1"/>
</dbReference>
<keyword evidence="13" id="KW-1185">Reference proteome</keyword>
<evidence type="ECO:0000256" key="5">
    <source>
        <dbReference type="ARBA" id="ARBA00022777"/>
    </source>
</evidence>
<sequence length="341" mass="39152">MSLPAMASSDLHEVPPKAVTWKFYDDETGQIHPHEPRERYIPGGFHPVALGDAFKDGHYVVRHKLGYGGFSTVWLASDEHHWNRKSAHRYVAIKIKSSSASEMGIDADPEVLRLRMLEEHYLQGPQEAPRAHVQLLDSFSHEGPNGRHNCIVTELLGPSLANISPSNIVFTCKSLLANEDYNLLDLLSEHYVAKPYPDNPLPSPHLPRQLVQTAKWELWEDETIEDILLVDWGSAFPVHKTVTAESLAQPIDLRSPETFFVGRLDKSHDTWRVGCVIFKLFYQQSPFWVYNADTYWYLVRMIRKLGPLPEAWLPKFAETRKESENREEEGEQEQYHHPAVQ</sequence>
<keyword evidence="6 9" id="KW-0067">ATP-binding</keyword>
<dbReference type="PANTHER" id="PTHR47634:SF9">
    <property type="entry name" value="PROTEIN KINASE DOMAIN-CONTAINING PROTEIN-RELATED"/>
    <property type="match status" value="1"/>
</dbReference>
<dbReference type="Proteomes" id="UP000094444">
    <property type="component" value="Unassembled WGS sequence"/>
</dbReference>
<organism evidence="12 13">
    <name type="scientific">Diaporthe helianthi</name>
    <dbReference type="NCBI Taxonomy" id="158607"/>
    <lineage>
        <taxon>Eukaryota</taxon>
        <taxon>Fungi</taxon>
        <taxon>Dikarya</taxon>
        <taxon>Ascomycota</taxon>
        <taxon>Pezizomycotina</taxon>
        <taxon>Sordariomycetes</taxon>
        <taxon>Sordariomycetidae</taxon>
        <taxon>Diaporthales</taxon>
        <taxon>Diaporthaceae</taxon>
        <taxon>Diaporthe</taxon>
    </lineage>
</organism>
<dbReference type="SMART" id="SM00220">
    <property type="entry name" value="S_TKc"/>
    <property type="match status" value="1"/>
</dbReference>
<comment type="catalytic activity">
    <reaction evidence="8">
        <text>L-seryl-[protein] + ATP = O-phospho-L-seryl-[protein] + ADP + H(+)</text>
        <dbReference type="Rhea" id="RHEA:17989"/>
        <dbReference type="Rhea" id="RHEA-COMP:9863"/>
        <dbReference type="Rhea" id="RHEA-COMP:11604"/>
        <dbReference type="ChEBI" id="CHEBI:15378"/>
        <dbReference type="ChEBI" id="CHEBI:29999"/>
        <dbReference type="ChEBI" id="CHEBI:30616"/>
        <dbReference type="ChEBI" id="CHEBI:83421"/>
        <dbReference type="ChEBI" id="CHEBI:456216"/>
        <dbReference type="EC" id="2.7.11.1"/>
    </reaction>
</comment>
<dbReference type="InterPro" id="IPR011009">
    <property type="entry name" value="Kinase-like_dom_sf"/>
</dbReference>
<gene>
    <name evidence="12" type="ORF">DHEL01_v209845</name>
</gene>
<evidence type="ECO:0000259" key="11">
    <source>
        <dbReference type="PROSITE" id="PS50011"/>
    </source>
</evidence>
<name>A0A2P5HNC5_DIAHE</name>
<dbReference type="InterPro" id="IPR000719">
    <property type="entry name" value="Prot_kinase_dom"/>
</dbReference>
<dbReference type="STRING" id="158607.A0A2P5HNC5"/>